<sequence>MATHSNSYPGVFREPAYGLALIVLLQSGAKGSRGPAPATLLLQTSDGYPRVTNRWTLCTHDHQHFISKPCRTCVGPCAPRRASRWVRADPGQLRPEEWPLLERRLWQQCAVPRR</sequence>
<gene>
    <name evidence="1" type="ORF">PsYK624_141690</name>
</gene>
<evidence type="ECO:0000313" key="1">
    <source>
        <dbReference type="EMBL" id="GJE97947.1"/>
    </source>
</evidence>
<dbReference type="AlphaFoldDB" id="A0A9P3LL56"/>
<keyword evidence="2" id="KW-1185">Reference proteome</keyword>
<dbReference type="Proteomes" id="UP000703269">
    <property type="component" value="Unassembled WGS sequence"/>
</dbReference>
<evidence type="ECO:0000313" key="2">
    <source>
        <dbReference type="Proteomes" id="UP000703269"/>
    </source>
</evidence>
<reference evidence="1 2" key="1">
    <citation type="submission" date="2021-08" db="EMBL/GenBank/DDBJ databases">
        <title>Draft Genome Sequence of Phanerochaete sordida strain YK-624.</title>
        <authorList>
            <person name="Mori T."/>
            <person name="Dohra H."/>
            <person name="Suzuki T."/>
            <person name="Kawagishi H."/>
            <person name="Hirai H."/>
        </authorList>
    </citation>
    <scope>NUCLEOTIDE SEQUENCE [LARGE SCALE GENOMIC DNA]</scope>
    <source>
        <strain evidence="1 2">YK-624</strain>
    </source>
</reference>
<organism evidence="1 2">
    <name type="scientific">Phanerochaete sordida</name>
    <dbReference type="NCBI Taxonomy" id="48140"/>
    <lineage>
        <taxon>Eukaryota</taxon>
        <taxon>Fungi</taxon>
        <taxon>Dikarya</taxon>
        <taxon>Basidiomycota</taxon>
        <taxon>Agaricomycotina</taxon>
        <taxon>Agaricomycetes</taxon>
        <taxon>Polyporales</taxon>
        <taxon>Phanerochaetaceae</taxon>
        <taxon>Phanerochaete</taxon>
    </lineage>
</organism>
<protein>
    <submittedName>
        <fullName evidence="1">Uncharacterized protein</fullName>
    </submittedName>
</protein>
<dbReference type="EMBL" id="BPQB01000079">
    <property type="protein sequence ID" value="GJE97947.1"/>
    <property type="molecule type" value="Genomic_DNA"/>
</dbReference>
<accession>A0A9P3LL56</accession>
<comment type="caution">
    <text evidence="1">The sequence shown here is derived from an EMBL/GenBank/DDBJ whole genome shotgun (WGS) entry which is preliminary data.</text>
</comment>
<name>A0A9P3LL56_9APHY</name>
<proteinExistence type="predicted"/>